<evidence type="ECO:0000313" key="11">
    <source>
        <dbReference type="Proteomes" id="UP000215335"/>
    </source>
</evidence>
<dbReference type="GO" id="GO:0005506">
    <property type="term" value="F:iron ion binding"/>
    <property type="evidence" value="ECO:0007669"/>
    <property type="project" value="InterPro"/>
</dbReference>
<dbReference type="GO" id="GO:0016705">
    <property type="term" value="F:oxidoreductase activity, acting on paired donors, with incorporation or reduction of molecular oxygen"/>
    <property type="evidence" value="ECO:0007669"/>
    <property type="project" value="InterPro"/>
</dbReference>
<comment type="cofactor">
    <cofactor evidence="1 8">
        <name>heme</name>
        <dbReference type="ChEBI" id="CHEBI:30413"/>
    </cofactor>
</comment>
<evidence type="ECO:0008006" key="12">
    <source>
        <dbReference type="Google" id="ProtNLM"/>
    </source>
</evidence>
<evidence type="ECO:0000256" key="9">
    <source>
        <dbReference type="RuleBase" id="RU000461"/>
    </source>
</evidence>
<dbReference type="STRING" id="543379.A0A232EN69"/>
<keyword evidence="7 9" id="KW-0503">Monooxygenase</keyword>
<evidence type="ECO:0000256" key="3">
    <source>
        <dbReference type="ARBA" id="ARBA00022617"/>
    </source>
</evidence>
<dbReference type="InterPro" id="IPR002401">
    <property type="entry name" value="Cyt_P450_E_grp-I"/>
</dbReference>
<dbReference type="AlphaFoldDB" id="A0A232EN69"/>
<keyword evidence="5 9" id="KW-0560">Oxidoreductase</keyword>
<dbReference type="Pfam" id="PF00067">
    <property type="entry name" value="p450"/>
    <property type="match status" value="2"/>
</dbReference>
<protein>
    <recommendedName>
        <fullName evidence="12">Cytochrome P450</fullName>
    </recommendedName>
</protein>
<name>A0A232EN69_9HYME</name>
<dbReference type="InterPro" id="IPR050479">
    <property type="entry name" value="CYP11_CYP27_families"/>
</dbReference>
<evidence type="ECO:0000256" key="4">
    <source>
        <dbReference type="ARBA" id="ARBA00022723"/>
    </source>
</evidence>
<organism evidence="10 11">
    <name type="scientific">Trichomalopsis sarcophagae</name>
    <dbReference type="NCBI Taxonomy" id="543379"/>
    <lineage>
        <taxon>Eukaryota</taxon>
        <taxon>Metazoa</taxon>
        <taxon>Ecdysozoa</taxon>
        <taxon>Arthropoda</taxon>
        <taxon>Hexapoda</taxon>
        <taxon>Insecta</taxon>
        <taxon>Pterygota</taxon>
        <taxon>Neoptera</taxon>
        <taxon>Endopterygota</taxon>
        <taxon>Hymenoptera</taxon>
        <taxon>Apocrita</taxon>
        <taxon>Proctotrupomorpha</taxon>
        <taxon>Chalcidoidea</taxon>
        <taxon>Pteromalidae</taxon>
        <taxon>Pteromalinae</taxon>
        <taxon>Trichomalopsis</taxon>
    </lineage>
</organism>
<evidence type="ECO:0000256" key="5">
    <source>
        <dbReference type="ARBA" id="ARBA00023002"/>
    </source>
</evidence>
<keyword evidence="6 8" id="KW-0408">Iron</keyword>
<dbReference type="InterPro" id="IPR036396">
    <property type="entry name" value="Cyt_P450_sf"/>
</dbReference>
<proteinExistence type="inferred from homology"/>
<dbReference type="PANTHER" id="PTHR24279:SF120">
    <property type="entry name" value="CYTOCHROME P450"/>
    <property type="match status" value="1"/>
</dbReference>
<comment type="similarity">
    <text evidence="2 9">Belongs to the cytochrome P450 family.</text>
</comment>
<dbReference type="GO" id="GO:0004497">
    <property type="term" value="F:monooxygenase activity"/>
    <property type="evidence" value="ECO:0007669"/>
    <property type="project" value="UniProtKB-KW"/>
</dbReference>
<evidence type="ECO:0000256" key="7">
    <source>
        <dbReference type="ARBA" id="ARBA00023033"/>
    </source>
</evidence>
<keyword evidence="4 8" id="KW-0479">Metal-binding</keyword>
<gene>
    <name evidence="10" type="ORF">TSAR_004071</name>
</gene>
<dbReference type="PANTHER" id="PTHR24279">
    <property type="entry name" value="CYTOCHROME P450"/>
    <property type="match status" value="1"/>
</dbReference>
<dbReference type="Proteomes" id="UP000215335">
    <property type="component" value="Unassembled WGS sequence"/>
</dbReference>
<dbReference type="PROSITE" id="PS00086">
    <property type="entry name" value="CYTOCHROME_P450"/>
    <property type="match status" value="1"/>
</dbReference>
<dbReference type="Gene3D" id="1.10.630.10">
    <property type="entry name" value="Cytochrome P450"/>
    <property type="match status" value="1"/>
</dbReference>
<keyword evidence="3 8" id="KW-0349">Heme</keyword>
<dbReference type="OrthoDB" id="3945418at2759"/>
<evidence type="ECO:0000256" key="8">
    <source>
        <dbReference type="PIRSR" id="PIRSR602401-1"/>
    </source>
</evidence>
<accession>A0A232EN69</accession>
<dbReference type="GO" id="GO:0020037">
    <property type="term" value="F:heme binding"/>
    <property type="evidence" value="ECO:0007669"/>
    <property type="project" value="InterPro"/>
</dbReference>
<dbReference type="SUPFAM" id="SSF48264">
    <property type="entry name" value="Cytochrome P450"/>
    <property type="match status" value="1"/>
</dbReference>
<reference evidence="10 11" key="1">
    <citation type="journal article" date="2017" name="Curr. Biol.">
        <title>The Evolution of Venom by Co-option of Single-Copy Genes.</title>
        <authorList>
            <person name="Martinson E.O."/>
            <person name="Mrinalini"/>
            <person name="Kelkar Y.D."/>
            <person name="Chang C.H."/>
            <person name="Werren J.H."/>
        </authorList>
    </citation>
    <scope>NUCLEOTIDE SEQUENCE [LARGE SCALE GENOMIC DNA]</scope>
    <source>
        <strain evidence="10 11">Alberta</strain>
        <tissue evidence="10">Whole body</tissue>
    </source>
</reference>
<comment type="caution">
    <text evidence="10">The sequence shown here is derived from an EMBL/GenBank/DDBJ whole genome shotgun (WGS) entry which is preliminary data.</text>
</comment>
<keyword evidence="11" id="KW-1185">Reference proteome</keyword>
<dbReference type="InterPro" id="IPR017972">
    <property type="entry name" value="Cyt_P450_CS"/>
</dbReference>
<evidence type="ECO:0000256" key="1">
    <source>
        <dbReference type="ARBA" id="ARBA00001971"/>
    </source>
</evidence>
<dbReference type="EMBL" id="NNAY01003209">
    <property type="protein sequence ID" value="OXU19788.1"/>
    <property type="molecule type" value="Genomic_DNA"/>
</dbReference>
<evidence type="ECO:0000256" key="2">
    <source>
        <dbReference type="ARBA" id="ARBA00010617"/>
    </source>
</evidence>
<feature type="binding site" description="axial binding residue" evidence="8">
    <location>
        <position position="510"/>
    </location>
    <ligand>
        <name>heme</name>
        <dbReference type="ChEBI" id="CHEBI:30413"/>
    </ligand>
    <ligandPart>
        <name>Fe</name>
        <dbReference type="ChEBI" id="CHEBI:18248"/>
    </ligandPart>
</feature>
<dbReference type="PRINTS" id="PR00463">
    <property type="entry name" value="EP450I"/>
</dbReference>
<evidence type="ECO:0000256" key="6">
    <source>
        <dbReference type="ARBA" id="ARBA00023004"/>
    </source>
</evidence>
<dbReference type="CDD" id="cd11054">
    <property type="entry name" value="CYP24A1-like"/>
    <property type="match status" value="1"/>
</dbReference>
<sequence>MLLTVAWVEVLLATAIGAMVLLSNYCSPWLFWKKKSPKDSDTAESVQLPQKKSKTVQDVPGPLSLPIIGTSWIFFGFGPYHIDKIHEAYKDMKMRYGPVCKQESYWNWPIISVFDRSGIEMILKRVSKYPLRPAQEIISHYRQTRTDRYTNLGLVNEQGVTWQKLRATLTPELTGVKTILGFFPALNGVTDDFVDLIRNRRTGCNVIGFEELAYRMGLESTCMLMLGRHLGFLKPESVGTLTNKLAEAVRMHFVASRDAFYGFPTWKLYATSAYKNLTDSEETIYNIISDLIEATIKEHQESAKDESIEAVFLSILREKTLDIRDKRAAIVDFIAAGIHTVGNTLVFLLHTIGRNPEVRKKLQEEADSLVPPRCDISMGDLKNAKYIRAFITEVFRRRERFEKPFIYRDIRYARLVDCEVNEINELFPPPCRLLPTAPCIARILEESADLSGYHLKPGTVVLLHTWIAGLDEANFKDADKCIPERWLNPEKYEPHSPLLVAPFGFGRRICPGKRFVEQALQLMVAKMVREFDVIADEELGLQFEYIMAPKGPVTLSFRDRVDVT</sequence>
<evidence type="ECO:0000313" key="10">
    <source>
        <dbReference type="EMBL" id="OXU19788.1"/>
    </source>
</evidence>
<dbReference type="InterPro" id="IPR001128">
    <property type="entry name" value="Cyt_P450"/>
</dbReference>